<evidence type="ECO:0008006" key="4">
    <source>
        <dbReference type="Google" id="ProtNLM"/>
    </source>
</evidence>
<evidence type="ECO:0000313" key="3">
    <source>
        <dbReference type="Proteomes" id="UP000307140"/>
    </source>
</evidence>
<dbReference type="PROSITE" id="PS51257">
    <property type="entry name" value="PROKAR_LIPOPROTEIN"/>
    <property type="match status" value="1"/>
</dbReference>
<reference evidence="2 3" key="1">
    <citation type="submission" date="2019-05" db="EMBL/GenBank/DDBJ databases">
        <title>Polaribacter aestuariivivens sp. nov., isolated from a tidal flat.</title>
        <authorList>
            <person name="Yoon J.-H."/>
        </authorList>
    </citation>
    <scope>NUCLEOTIDE SEQUENCE [LARGE SCALE GENOMIC DNA]</scope>
    <source>
        <strain evidence="2 3">DBTF-3</strain>
    </source>
</reference>
<gene>
    <name evidence="2" type="ORF">FDT66_04100</name>
</gene>
<evidence type="ECO:0000313" key="2">
    <source>
        <dbReference type="EMBL" id="TMM31158.1"/>
    </source>
</evidence>
<dbReference type="RefSeq" id="WP_138534888.1">
    <property type="nucleotide sequence ID" value="NZ_VANR01000002.1"/>
</dbReference>
<protein>
    <recommendedName>
        <fullName evidence="4">DUF1735 domain-containing protein</fullName>
    </recommendedName>
</protein>
<organism evidence="2 3">
    <name type="scientific">Polaribacter aestuariivivens</name>
    <dbReference type="NCBI Taxonomy" id="2304626"/>
    <lineage>
        <taxon>Bacteria</taxon>
        <taxon>Pseudomonadati</taxon>
        <taxon>Bacteroidota</taxon>
        <taxon>Flavobacteriia</taxon>
        <taxon>Flavobacteriales</taxon>
        <taxon>Flavobacteriaceae</taxon>
    </lineage>
</organism>
<accession>A0A5S3N718</accession>
<proteinExistence type="predicted"/>
<name>A0A5S3N718_9FLAO</name>
<dbReference type="Pfam" id="PF20050">
    <property type="entry name" value="DUF6452"/>
    <property type="match status" value="1"/>
</dbReference>
<feature type="chain" id="PRO_5024401854" description="DUF1735 domain-containing protein" evidence="1">
    <location>
        <begin position="20"/>
        <end position="161"/>
    </location>
</feature>
<sequence length="161" mass="18180">MKKTFLFILLILVFISACEKDDFCLQNPVTPSLVIRFYDNTNRETPKRVQRLSIIAEGRTDSLFVNSALDSIAIPLNVFSSETKYILKKNATNGATANNEIANFTITYDTQEDYVSRSCGYKVTFNNVTFSADANSWITDFTPTTITTINNQNTAHVQIFH</sequence>
<evidence type="ECO:0000256" key="1">
    <source>
        <dbReference type="SAM" id="SignalP"/>
    </source>
</evidence>
<keyword evidence="3" id="KW-1185">Reference proteome</keyword>
<comment type="caution">
    <text evidence="2">The sequence shown here is derived from an EMBL/GenBank/DDBJ whole genome shotgun (WGS) entry which is preliminary data.</text>
</comment>
<dbReference type="Proteomes" id="UP000307140">
    <property type="component" value="Unassembled WGS sequence"/>
</dbReference>
<keyword evidence="1" id="KW-0732">Signal</keyword>
<dbReference type="EMBL" id="VANR01000002">
    <property type="protein sequence ID" value="TMM31158.1"/>
    <property type="molecule type" value="Genomic_DNA"/>
</dbReference>
<dbReference type="InterPro" id="IPR045607">
    <property type="entry name" value="DUF6452"/>
</dbReference>
<feature type="signal peptide" evidence="1">
    <location>
        <begin position="1"/>
        <end position="19"/>
    </location>
</feature>
<dbReference type="OrthoDB" id="663527at2"/>
<dbReference type="AlphaFoldDB" id="A0A5S3N718"/>